<gene>
    <name evidence="1" type="ORF">KK1_006279</name>
</gene>
<evidence type="ECO:0000313" key="1">
    <source>
        <dbReference type="EMBL" id="KYP73633.1"/>
    </source>
</evidence>
<organism evidence="1 2">
    <name type="scientific">Cajanus cajan</name>
    <name type="common">Pigeon pea</name>
    <name type="synonym">Cajanus indicus</name>
    <dbReference type="NCBI Taxonomy" id="3821"/>
    <lineage>
        <taxon>Eukaryota</taxon>
        <taxon>Viridiplantae</taxon>
        <taxon>Streptophyta</taxon>
        <taxon>Embryophyta</taxon>
        <taxon>Tracheophyta</taxon>
        <taxon>Spermatophyta</taxon>
        <taxon>Magnoliopsida</taxon>
        <taxon>eudicotyledons</taxon>
        <taxon>Gunneridae</taxon>
        <taxon>Pentapetalae</taxon>
        <taxon>rosids</taxon>
        <taxon>fabids</taxon>
        <taxon>Fabales</taxon>
        <taxon>Fabaceae</taxon>
        <taxon>Papilionoideae</taxon>
        <taxon>50 kb inversion clade</taxon>
        <taxon>NPAAA clade</taxon>
        <taxon>indigoferoid/millettioid clade</taxon>
        <taxon>Phaseoleae</taxon>
        <taxon>Cajanus</taxon>
    </lineage>
</organism>
<protein>
    <submittedName>
        <fullName evidence="1">Uncharacterized protein</fullName>
    </submittedName>
</protein>
<proteinExistence type="predicted"/>
<dbReference type="PANTHER" id="PTHR24559">
    <property type="entry name" value="TRANSPOSON TY3-I GAG-POL POLYPROTEIN"/>
    <property type="match status" value="1"/>
</dbReference>
<dbReference type="Gramene" id="C.cajan_06110.t">
    <property type="protein sequence ID" value="C.cajan_06110.t"/>
    <property type="gene ID" value="C.cajan_06110"/>
</dbReference>
<keyword evidence="2" id="KW-1185">Reference proteome</keyword>
<dbReference type="Proteomes" id="UP000075243">
    <property type="component" value="Chromosome 2"/>
</dbReference>
<dbReference type="InterPro" id="IPR043128">
    <property type="entry name" value="Rev_trsase/Diguanyl_cyclase"/>
</dbReference>
<dbReference type="EMBL" id="CM003604">
    <property type="protein sequence ID" value="KYP73633.1"/>
    <property type="molecule type" value="Genomic_DNA"/>
</dbReference>
<dbReference type="InterPro" id="IPR043502">
    <property type="entry name" value="DNA/RNA_pol_sf"/>
</dbReference>
<sequence>MKFPSDRGNILTIHADQKAARECYFASLRLPPVEEKQVKSRRVHAITPQSSESTPTWDLDPRLNDERAELIEEKVPLQIGLQPSQVTYIGIGLSETERLALSKVIVSNKDLFAWTPSDMPGINPEFMCHRLSIFPAAKPVAQLKRKMGTERKIVIESEVAVITSLAIDFITESTNYYYRVMPFGLKNAGATYQRLMDKVFKY</sequence>
<dbReference type="Gene3D" id="3.30.70.270">
    <property type="match status" value="1"/>
</dbReference>
<evidence type="ECO:0000313" key="2">
    <source>
        <dbReference type="Proteomes" id="UP000075243"/>
    </source>
</evidence>
<name>A0A151U2V9_CAJCA</name>
<dbReference type="AlphaFoldDB" id="A0A151U2V9"/>
<dbReference type="InterPro" id="IPR053134">
    <property type="entry name" value="RNA-dir_DNA_polymerase"/>
</dbReference>
<reference evidence="1 2" key="1">
    <citation type="journal article" date="2012" name="Nat. Biotechnol.">
        <title>Draft genome sequence of pigeonpea (Cajanus cajan), an orphan legume crop of resource-poor farmers.</title>
        <authorList>
            <person name="Varshney R.K."/>
            <person name="Chen W."/>
            <person name="Li Y."/>
            <person name="Bharti A.K."/>
            <person name="Saxena R.K."/>
            <person name="Schlueter J.A."/>
            <person name="Donoghue M.T."/>
            <person name="Azam S."/>
            <person name="Fan G."/>
            <person name="Whaley A.M."/>
            <person name="Farmer A.D."/>
            <person name="Sheridan J."/>
            <person name="Iwata A."/>
            <person name="Tuteja R."/>
            <person name="Penmetsa R.V."/>
            <person name="Wu W."/>
            <person name="Upadhyaya H.D."/>
            <person name="Yang S.P."/>
            <person name="Shah T."/>
            <person name="Saxena K.B."/>
            <person name="Michael T."/>
            <person name="McCombie W.R."/>
            <person name="Yang B."/>
            <person name="Zhang G."/>
            <person name="Yang H."/>
            <person name="Wang J."/>
            <person name="Spillane C."/>
            <person name="Cook D.R."/>
            <person name="May G.D."/>
            <person name="Xu X."/>
            <person name="Jackson S.A."/>
        </authorList>
    </citation>
    <scope>NUCLEOTIDE SEQUENCE [LARGE SCALE GENOMIC DNA]</scope>
    <source>
        <strain evidence="2">cv. Asha</strain>
    </source>
</reference>
<accession>A0A151U2V9</accession>
<dbReference type="PANTHER" id="PTHR24559:SF444">
    <property type="entry name" value="REVERSE TRANSCRIPTASE DOMAIN-CONTAINING PROTEIN"/>
    <property type="match status" value="1"/>
</dbReference>
<dbReference type="SUPFAM" id="SSF56672">
    <property type="entry name" value="DNA/RNA polymerases"/>
    <property type="match status" value="1"/>
</dbReference>